<keyword evidence="3" id="KW-1185">Reference proteome</keyword>
<dbReference type="AlphaFoldDB" id="A0A2S4UTH5"/>
<evidence type="ECO:0000313" key="2">
    <source>
        <dbReference type="EMBL" id="POW00572.1"/>
    </source>
</evidence>
<dbReference type="VEuPathDB" id="FungiDB:PSTT_13045"/>
<dbReference type="EMBL" id="PKSL01000176">
    <property type="protein sequence ID" value="POW00572.1"/>
    <property type="molecule type" value="Genomic_DNA"/>
</dbReference>
<accession>A0A2S4UTH5</accession>
<name>A0A2S4UTH5_9BASI</name>
<sequence>MGPKCHTSVSLRGASSSLRKPRAALTKPIITLSALLILCGHLVTVNAMSERFRPVALWGAERSRYAPKDSIESEFWYFSNHLVIALMLLRLKLGYKQTWKVLHSKYCCTQTSSKKLAENSFSFGRQRSASVKCPPPRSPGERAESTQPTERSPKRNLPMRKLLQSFSLRLGSGRPKYETLVIEKPSLSILTSVQRQQRLAEIDRSSKEIEGIQSPRDIIKLSAEKRKSKMAVLQGLCIKRNWSSQKDADVFPDEIVLIYLLSKVEPKEHNKTAEPAVLDMALVCISGIYNESLDKFNDDLKSAAETAFNLIYQDHPKFPRQSITDYHTIDDHARTLSLSPPKKSDDNLELASETASNLINQDHPKFPRQSIMSHEAIDDLTQTVSLTP</sequence>
<dbReference type="Proteomes" id="UP000239156">
    <property type="component" value="Unassembled WGS sequence"/>
</dbReference>
<evidence type="ECO:0000313" key="3">
    <source>
        <dbReference type="Proteomes" id="UP000239156"/>
    </source>
</evidence>
<evidence type="ECO:0000256" key="1">
    <source>
        <dbReference type="SAM" id="MobiDB-lite"/>
    </source>
</evidence>
<feature type="region of interest" description="Disordered" evidence="1">
    <location>
        <begin position="127"/>
        <end position="156"/>
    </location>
</feature>
<proteinExistence type="predicted"/>
<gene>
    <name evidence="2" type="ORF">PSTT_13045</name>
</gene>
<protein>
    <submittedName>
        <fullName evidence="2">Uncharacterized protein</fullName>
    </submittedName>
</protein>
<comment type="caution">
    <text evidence="2">The sequence shown here is derived from an EMBL/GenBank/DDBJ whole genome shotgun (WGS) entry which is preliminary data.</text>
</comment>
<reference evidence="2" key="1">
    <citation type="submission" date="2017-12" db="EMBL/GenBank/DDBJ databases">
        <title>Gene loss provides genomic basis for host adaptation in cereal stripe rust fungi.</title>
        <authorList>
            <person name="Xia C."/>
        </authorList>
    </citation>
    <scope>NUCLEOTIDE SEQUENCE [LARGE SCALE GENOMIC DNA]</scope>
    <source>
        <strain evidence="2">93-210</strain>
    </source>
</reference>
<organism evidence="2 3">
    <name type="scientific">Puccinia striiformis</name>
    <dbReference type="NCBI Taxonomy" id="27350"/>
    <lineage>
        <taxon>Eukaryota</taxon>
        <taxon>Fungi</taxon>
        <taxon>Dikarya</taxon>
        <taxon>Basidiomycota</taxon>
        <taxon>Pucciniomycotina</taxon>
        <taxon>Pucciniomycetes</taxon>
        <taxon>Pucciniales</taxon>
        <taxon>Pucciniaceae</taxon>
        <taxon>Puccinia</taxon>
    </lineage>
</organism>